<dbReference type="GO" id="GO:0004065">
    <property type="term" value="F:arylsulfatase activity"/>
    <property type="evidence" value="ECO:0007669"/>
    <property type="project" value="UniProtKB-EC"/>
</dbReference>
<dbReference type="Pfam" id="PF00884">
    <property type="entry name" value="Sulfatase"/>
    <property type="match status" value="1"/>
</dbReference>
<dbReference type="CDD" id="cd16027">
    <property type="entry name" value="SGSH"/>
    <property type="match status" value="1"/>
</dbReference>
<dbReference type="Proteomes" id="UP000319143">
    <property type="component" value="Unassembled WGS sequence"/>
</dbReference>
<gene>
    <name evidence="4" type="ORF">Poly41_57330</name>
</gene>
<dbReference type="InterPro" id="IPR050738">
    <property type="entry name" value="Sulfatase"/>
</dbReference>
<evidence type="ECO:0000256" key="2">
    <source>
        <dbReference type="ARBA" id="ARBA00022801"/>
    </source>
</evidence>
<dbReference type="EMBL" id="SJPV01000013">
    <property type="protein sequence ID" value="TWU32248.1"/>
    <property type="molecule type" value="Genomic_DNA"/>
</dbReference>
<accession>A0A5C6D5Y6</accession>
<dbReference type="OrthoDB" id="9762324at2"/>
<evidence type="ECO:0000313" key="4">
    <source>
        <dbReference type="EMBL" id="TWU32248.1"/>
    </source>
</evidence>
<comment type="similarity">
    <text evidence="1">Belongs to the sulfatase family.</text>
</comment>
<dbReference type="EC" id="3.1.6.1" evidence="4"/>
<feature type="domain" description="Sulfatase N-terminal" evidence="3">
    <location>
        <begin position="36"/>
        <end position="322"/>
    </location>
</feature>
<dbReference type="PANTHER" id="PTHR42693:SF53">
    <property type="entry name" value="ENDO-4-O-SULFATASE"/>
    <property type="match status" value="1"/>
</dbReference>
<dbReference type="InterPro" id="IPR000917">
    <property type="entry name" value="Sulfatase_N"/>
</dbReference>
<dbReference type="AlphaFoldDB" id="A0A5C6D5Y6"/>
<keyword evidence="5" id="KW-1185">Reference proteome</keyword>
<reference evidence="4 5" key="1">
    <citation type="submission" date="2019-02" db="EMBL/GenBank/DDBJ databases">
        <title>Deep-cultivation of Planctomycetes and their phenomic and genomic characterization uncovers novel biology.</title>
        <authorList>
            <person name="Wiegand S."/>
            <person name="Jogler M."/>
            <person name="Boedeker C."/>
            <person name="Pinto D."/>
            <person name="Vollmers J."/>
            <person name="Rivas-Marin E."/>
            <person name="Kohn T."/>
            <person name="Peeters S.H."/>
            <person name="Heuer A."/>
            <person name="Rast P."/>
            <person name="Oberbeckmann S."/>
            <person name="Bunk B."/>
            <person name="Jeske O."/>
            <person name="Meyerdierks A."/>
            <person name="Storesund J.E."/>
            <person name="Kallscheuer N."/>
            <person name="Luecker S."/>
            <person name="Lage O.M."/>
            <person name="Pohl T."/>
            <person name="Merkel B.J."/>
            <person name="Hornburger P."/>
            <person name="Mueller R.-W."/>
            <person name="Bruemmer F."/>
            <person name="Labrenz M."/>
            <person name="Spormann A.M."/>
            <person name="Op Den Camp H."/>
            <person name="Overmann J."/>
            <person name="Amann R."/>
            <person name="Jetten M.S.M."/>
            <person name="Mascher T."/>
            <person name="Medema M.H."/>
            <person name="Devos D.P."/>
            <person name="Kaster A.-K."/>
            <person name="Ovreas L."/>
            <person name="Rohde M."/>
            <person name="Galperin M.Y."/>
            <person name="Jogler C."/>
        </authorList>
    </citation>
    <scope>NUCLEOTIDE SEQUENCE [LARGE SCALE GENOMIC DNA]</scope>
    <source>
        <strain evidence="4 5">Poly41</strain>
    </source>
</reference>
<sequence>MNGNQPLKSLHIITLFALFCGLASLLVAGSALALRPNILLITADDMSWDSVGVYGCPVEETTPNIDRLASEGIQFDYGYVQIAICTPSRQVMLSGSHSHQTMTRCFTEMERVGPTLPDVLKQNGYHIANINKRQNHYDWDTVIDEPDSGFGRDIPFHGEAVRGIIEAAGEKPWFIMANFNDPHRPFHGSDAEKVWTKYDAARFSNPSRVYGVDEIVVPGFLPDLTDVRMEMAQYYSSVRRCDDGVGAILGTLENSSEAKNTIVVFMSDHGISNPFSKMNCYQVSLRVPLIVRYPGKIEAGRRDKFNMVSAVDLAPTLLELAGLDVPKTMAGRSFVRLLEGEDQDGRDYVIGYYYRNLRQTVLYPEFTVQMRDWVYIYNPWVDGVTAVHNSDYTGSPTLLAMWEAAETVPSIKERTEFHKYRVREELYNVRQDPHAYINVAAASENRERIAEMQTILVHWMEETEHPALKLMKEPHNEELIAEYMEWERENAVKQVEEVKRGKR</sequence>
<dbReference type="Gene3D" id="3.40.720.10">
    <property type="entry name" value="Alkaline Phosphatase, subunit A"/>
    <property type="match status" value="1"/>
</dbReference>
<protein>
    <submittedName>
        <fullName evidence="4">Arylsulfatase</fullName>
        <ecNumber evidence="4">3.1.6.1</ecNumber>
    </submittedName>
</protein>
<evidence type="ECO:0000259" key="3">
    <source>
        <dbReference type="Pfam" id="PF00884"/>
    </source>
</evidence>
<proteinExistence type="inferred from homology"/>
<dbReference type="PANTHER" id="PTHR42693">
    <property type="entry name" value="ARYLSULFATASE FAMILY MEMBER"/>
    <property type="match status" value="1"/>
</dbReference>
<comment type="caution">
    <text evidence="4">The sequence shown here is derived from an EMBL/GenBank/DDBJ whole genome shotgun (WGS) entry which is preliminary data.</text>
</comment>
<name>A0A5C6D5Y6_9BACT</name>
<evidence type="ECO:0000256" key="1">
    <source>
        <dbReference type="ARBA" id="ARBA00008779"/>
    </source>
</evidence>
<keyword evidence="2 4" id="KW-0378">Hydrolase</keyword>
<dbReference type="SUPFAM" id="SSF53649">
    <property type="entry name" value="Alkaline phosphatase-like"/>
    <property type="match status" value="1"/>
</dbReference>
<evidence type="ECO:0000313" key="5">
    <source>
        <dbReference type="Proteomes" id="UP000319143"/>
    </source>
</evidence>
<organism evidence="4 5">
    <name type="scientific">Novipirellula artificiosorum</name>
    <dbReference type="NCBI Taxonomy" id="2528016"/>
    <lineage>
        <taxon>Bacteria</taxon>
        <taxon>Pseudomonadati</taxon>
        <taxon>Planctomycetota</taxon>
        <taxon>Planctomycetia</taxon>
        <taxon>Pirellulales</taxon>
        <taxon>Pirellulaceae</taxon>
        <taxon>Novipirellula</taxon>
    </lineage>
</organism>
<dbReference type="InterPro" id="IPR017850">
    <property type="entry name" value="Alkaline_phosphatase_core_sf"/>
</dbReference>